<evidence type="ECO:0000313" key="4">
    <source>
        <dbReference type="EMBL" id="KAK9070338.1"/>
    </source>
</evidence>
<dbReference type="Proteomes" id="UP001408789">
    <property type="component" value="Unassembled WGS sequence"/>
</dbReference>
<dbReference type="PANTHER" id="PTHR45763">
    <property type="entry name" value="HYDROLASE, ALPHA/BETA FOLD FAMILY PROTEIN, EXPRESSED-RELATED"/>
    <property type="match status" value="1"/>
</dbReference>
<keyword evidence="5" id="KW-1185">Reference proteome</keyword>
<dbReference type="InterPro" id="IPR029058">
    <property type="entry name" value="AB_hydrolase_fold"/>
</dbReference>
<dbReference type="EMBL" id="JBCNJP010000012">
    <property type="protein sequence ID" value="KAK9070338.1"/>
    <property type="molecule type" value="Genomic_DNA"/>
</dbReference>
<accession>A0AAP0DCA7</accession>
<reference evidence="4 5" key="1">
    <citation type="submission" date="2024-04" db="EMBL/GenBank/DDBJ databases">
        <title>The reference genome of an endangered Asteraceae, Deinandra increscens subsp. villosa, native to the Central Coast of California.</title>
        <authorList>
            <person name="Guilliams M."/>
            <person name="Hasenstab-Lehman K."/>
            <person name="Meyer R."/>
            <person name="Mcevoy S."/>
        </authorList>
    </citation>
    <scope>NUCLEOTIDE SEQUENCE [LARGE SCALE GENOMIC DNA]</scope>
    <source>
        <tissue evidence="4">Leaf</tissue>
    </source>
</reference>
<dbReference type="Gene3D" id="3.40.50.1820">
    <property type="entry name" value="alpha/beta hydrolase"/>
    <property type="match status" value="1"/>
</dbReference>
<dbReference type="GO" id="GO:0016787">
    <property type="term" value="F:hydrolase activity"/>
    <property type="evidence" value="ECO:0007669"/>
    <property type="project" value="UniProtKB-ARBA"/>
</dbReference>
<name>A0AAP0DCA7_9ASTR</name>
<evidence type="ECO:0000259" key="3">
    <source>
        <dbReference type="Pfam" id="PF12697"/>
    </source>
</evidence>
<gene>
    <name evidence="4" type="ORF">SSX86_010739</name>
</gene>
<keyword evidence="2" id="KW-0812">Transmembrane</keyword>
<sequence>MIASTMSDGKKCHSPTPSHARKYKLDSSSGVLKILLLVLFAEFYAWAYQTTLPPPARKLGSPDGLPLTSPRIKLRDGRHLSYKEYGVPKDVARSKIVYVHYFDCSKYQDPFAFFSLTELGVYIVALDRPGYGESDADPKRTVKSLALDIEELADELNLGERFYVAGYSMGGEVIWSCLKFIPHRLRGAVLISPTVNYWWHNLPSNLTNEAYSRQLQQDQWSLRVAHYLPWLTYWWNTQSWFPGFSVITQNPAVFSPGDIEVAAKLNAMITDSNLAELMKTQPRLQGEFESIHRDMNIGCGKWQFDPLDLENPFQKSNGSVHLWMGDDDRIVPVTLQRYIAQQLGWIKYHEVVGGGHTFAFADGVGNDILKALLKVKE</sequence>
<dbReference type="InterPro" id="IPR000073">
    <property type="entry name" value="AB_hydrolase_1"/>
</dbReference>
<evidence type="ECO:0000256" key="2">
    <source>
        <dbReference type="SAM" id="Phobius"/>
    </source>
</evidence>
<feature type="region of interest" description="Disordered" evidence="1">
    <location>
        <begin position="1"/>
        <end position="20"/>
    </location>
</feature>
<evidence type="ECO:0000313" key="5">
    <source>
        <dbReference type="Proteomes" id="UP001408789"/>
    </source>
</evidence>
<dbReference type="FunFam" id="3.40.50.1820:FF:000270">
    <property type="entry name" value="Alpha/beta-Hydrolases superfamily protein"/>
    <property type="match status" value="1"/>
</dbReference>
<dbReference type="Pfam" id="PF12697">
    <property type="entry name" value="Abhydrolase_6"/>
    <property type="match status" value="1"/>
</dbReference>
<organism evidence="4 5">
    <name type="scientific">Deinandra increscens subsp. villosa</name>
    <dbReference type="NCBI Taxonomy" id="3103831"/>
    <lineage>
        <taxon>Eukaryota</taxon>
        <taxon>Viridiplantae</taxon>
        <taxon>Streptophyta</taxon>
        <taxon>Embryophyta</taxon>
        <taxon>Tracheophyta</taxon>
        <taxon>Spermatophyta</taxon>
        <taxon>Magnoliopsida</taxon>
        <taxon>eudicotyledons</taxon>
        <taxon>Gunneridae</taxon>
        <taxon>Pentapetalae</taxon>
        <taxon>asterids</taxon>
        <taxon>campanulids</taxon>
        <taxon>Asterales</taxon>
        <taxon>Asteraceae</taxon>
        <taxon>Asteroideae</taxon>
        <taxon>Heliantheae alliance</taxon>
        <taxon>Madieae</taxon>
        <taxon>Madiinae</taxon>
        <taxon>Deinandra</taxon>
    </lineage>
</organism>
<feature type="transmembrane region" description="Helical" evidence="2">
    <location>
        <begin position="30"/>
        <end position="48"/>
    </location>
</feature>
<protein>
    <recommendedName>
        <fullName evidence="3">AB hydrolase-1 domain-containing protein</fullName>
    </recommendedName>
</protein>
<keyword evidence="2" id="KW-1133">Transmembrane helix</keyword>
<dbReference type="PANTHER" id="PTHR45763:SF51">
    <property type="entry name" value="ALPHA_BETA-HYDROLASES SUPERFAMILY PROTEIN"/>
    <property type="match status" value="1"/>
</dbReference>
<feature type="domain" description="AB hydrolase-1" evidence="3">
    <location>
        <begin position="113"/>
        <end position="360"/>
    </location>
</feature>
<dbReference type="SUPFAM" id="SSF53474">
    <property type="entry name" value="alpha/beta-Hydrolases"/>
    <property type="match status" value="1"/>
</dbReference>
<comment type="caution">
    <text evidence="4">The sequence shown here is derived from an EMBL/GenBank/DDBJ whole genome shotgun (WGS) entry which is preliminary data.</text>
</comment>
<proteinExistence type="predicted"/>
<dbReference type="AlphaFoldDB" id="A0AAP0DCA7"/>
<evidence type="ECO:0000256" key="1">
    <source>
        <dbReference type="SAM" id="MobiDB-lite"/>
    </source>
</evidence>
<keyword evidence="2" id="KW-0472">Membrane</keyword>